<feature type="transmembrane region" description="Helical" evidence="1">
    <location>
        <begin position="259"/>
        <end position="277"/>
    </location>
</feature>
<feature type="transmembrane region" description="Helical" evidence="1">
    <location>
        <begin position="187"/>
        <end position="206"/>
    </location>
</feature>
<dbReference type="Proteomes" id="UP001430290">
    <property type="component" value="Unassembled WGS sequence"/>
</dbReference>
<feature type="transmembrane region" description="Helical" evidence="1">
    <location>
        <begin position="326"/>
        <end position="354"/>
    </location>
</feature>
<reference evidence="2" key="1">
    <citation type="submission" date="2021-09" db="EMBL/GenBank/DDBJ databases">
        <authorList>
            <person name="Wu T."/>
            <person name="Guo S.Z."/>
        </authorList>
    </citation>
    <scope>NUCLEOTIDE SEQUENCE</scope>
    <source>
        <strain evidence="2">RSS-23</strain>
    </source>
</reference>
<proteinExistence type="predicted"/>
<feature type="transmembrane region" description="Helical" evidence="1">
    <location>
        <begin position="432"/>
        <end position="450"/>
    </location>
</feature>
<evidence type="ECO:0000313" key="3">
    <source>
        <dbReference type="Proteomes" id="UP001430290"/>
    </source>
</evidence>
<evidence type="ECO:0008006" key="4">
    <source>
        <dbReference type="Google" id="ProtNLM"/>
    </source>
</evidence>
<keyword evidence="3" id="KW-1185">Reference proteome</keyword>
<comment type="caution">
    <text evidence="2">The sequence shown here is derived from an EMBL/GenBank/DDBJ whole genome shotgun (WGS) entry which is preliminary data.</text>
</comment>
<feature type="transmembrane region" description="Helical" evidence="1">
    <location>
        <begin position="409"/>
        <end position="426"/>
    </location>
</feature>
<name>A0ABS7TAX1_9GAMM</name>
<gene>
    <name evidence="2" type="ORF">K7B09_01260</name>
</gene>
<sequence>MLAVVLLLLFHPYHGILHDSTIYAGQVLALLDPAPFAHDLFFAYGSQAQFSLFPSLVAHLVQTLGLGNAFLWLTLAGLLAFVIASWGLLHQLLPESSRFPALLALLLLPASYGAWGILSYAEPFLTGRSFAEPLCLAALAALVAQRRTLAGLLGLAALALHPLQAGPAFVIGWLWLAQQDRRWLHLLWLPTLAAAACFALPQLSFLTARMDALWFQQVWDRNLVVFYSQSGVGDWNYLVKDLFVAAVAARHAAPALRRYLHSVLGASVMLFALGLLLADGLHLAWGAGLQLWRVHWLLHWTATAMLPWLCVRLWRQPAHDKLRLLVFVCAVVLGLMPSAAHPMFMIAALLYWVWPWLSQRVGMPLQRTLVVLCLGVAMIYVLPNTLALTPWGAPLGTMRWVDALMQPRLPAALSLPTVLATLWFWQRYATARLYWIALPALFFAALFSGYQWDQRSALQRAFTDPMHDAQPFGINIAPDAQVLWLGNLLPAWSVLHRSHYIQQQQLSGIVFNRATSIEGYRRKELLHVKDAQGKDCRIVVFPKEPFIACKPDAAAVRQACENSRNKLTYVVLYYPLNYPAAGIWAPDNGAESTYYLYACRELANTGITIQSSAQPTPHAPAP</sequence>
<keyword evidence="1" id="KW-0472">Membrane</keyword>
<feature type="transmembrane region" description="Helical" evidence="1">
    <location>
        <begin position="297"/>
        <end position="314"/>
    </location>
</feature>
<feature type="transmembrane region" description="Helical" evidence="1">
    <location>
        <begin position="369"/>
        <end position="388"/>
    </location>
</feature>
<dbReference type="RefSeq" id="WP_223625921.1">
    <property type="nucleotide sequence ID" value="NZ_JAIQDJ010000001.1"/>
</dbReference>
<keyword evidence="1" id="KW-0812">Transmembrane</keyword>
<dbReference type="EMBL" id="JAIQDJ010000001">
    <property type="protein sequence ID" value="MBZ4184952.1"/>
    <property type="molecule type" value="Genomic_DNA"/>
</dbReference>
<accession>A0ABS7TAX1</accession>
<protein>
    <recommendedName>
        <fullName evidence="4">4-amino-4-deoxy-L-arabinose transferase</fullName>
    </recommendedName>
</protein>
<evidence type="ECO:0000313" key="2">
    <source>
        <dbReference type="EMBL" id="MBZ4184952.1"/>
    </source>
</evidence>
<evidence type="ECO:0000256" key="1">
    <source>
        <dbReference type="SAM" id="Phobius"/>
    </source>
</evidence>
<organism evidence="2 3">
    <name type="scientific">Thermomonas beijingensis</name>
    <dbReference type="NCBI Taxonomy" id="2872701"/>
    <lineage>
        <taxon>Bacteria</taxon>
        <taxon>Pseudomonadati</taxon>
        <taxon>Pseudomonadota</taxon>
        <taxon>Gammaproteobacteria</taxon>
        <taxon>Lysobacterales</taxon>
        <taxon>Lysobacteraceae</taxon>
        <taxon>Thermomonas</taxon>
    </lineage>
</organism>
<feature type="transmembrane region" description="Helical" evidence="1">
    <location>
        <begin position="151"/>
        <end position="175"/>
    </location>
</feature>
<feature type="transmembrane region" description="Helical" evidence="1">
    <location>
        <begin position="69"/>
        <end position="89"/>
    </location>
</feature>
<feature type="transmembrane region" description="Helical" evidence="1">
    <location>
        <begin position="101"/>
        <end position="121"/>
    </location>
</feature>
<keyword evidence="1" id="KW-1133">Transmembrane helix</keyword>